<evidence type="ECO:0000313" key="2">
    <source>
        <dbReference type="Proteomes" id="UP001162992"/>
    </source>
</evidence>
<name>A0ACC2DKS8_DIPCM</name>
<sequence>MALDDTQYKEESAIAPLSSSVENISEIKIPVDANSNANGGLNCHWNSALQKNNADVMNGSRCVQAAESGQFSGVGFDVNLGRAGQSGWDRQSHAELRPGFDSQESLRPLDPHLLASEPDCVFHHRASTEVVPDEEFEREFGTSNCVLGSKDGMYRRVNSSKSEKAFIVRQGAESDQELDTNSNNQNISDSTEDFKIETMLLTGGSGVSPVLKTVIRTLFFVLVWYNKLLLGAEWGRFPAPLLSNTIHFAMQAFMSTLMLRFCCPPLLPTVSMSWKDYFVRVVPIALATALDVDLLTASIVSITVTFSTMCRSGAPVFLLIFAFAFKLETPSFKLSGIIFIISMGVLLAVARDTEFKLLGFIFIMLANVMSGFRWVAIQVLLQKEEYGLSNPFAAMNCVAPVMTVVTALFSLIFEPWHKLRATAYFDTPHHFFSSCLLMLFGGALAFFMVAAEYLLVSETSAVTFTVAGVAKEVVTIIVAIFFFGDHFTVQTALGLVIIIIGLSLFNWFKYKKLVERNLDNYADTRAGNSQDVFKYTILEEGDDAEEAKLLIVHNL</sequence>
<proteinExistence type="predicted"/>
<comment type="caution">
    <text evidence="1">The sequence shown here is derived from an EMBL/GenBank/DDBJ whole genome shotgun (WGS) entry which is preliminary data.</text>
</comment>
<reference evidence="2" key="1">
    <citation type="journal article" date="2024" name="Proc. Natl. Acad. Sci. U.S.A.">
        <title>Extraordinary preservation of gene collinearity over three hundred million years revealed in homosporous lycophytes.</title>
        <authorList>
            <person name="Li C."/>
            <person name="Wickell D."/>
            <person name="Kuo L.Y."/>
            <person name="Chen X."/>
            <person name="Nie B."/>
            <person name="Liao X."/>
            <person name="Peng D."/>
            <person name="Ji J."/>
            <person name="Jenkins J."/>
            <person name="Williams M."/>
            <person name="Shu S."/>
            <person name="Plott C."/>
            <person name="Barry K."/>
            <person name="Rajasekar S."/>
            <person name="Grimwood J."/>
            <person name="Han X."/>
            <person name="Sun S."/>
            <person name="Hou Z."/>
            <person name="He W."/>
            <person name="Dai G."/>
            <person name="Sun C."/>
            <person name="Schmutz J."/>
            <person name="Leebens-Mack J.H."/>
            <person name="Li F.W."/>
            <person name="Wang L."/>
        </authorList>
    </citation>
    <scope>NUCLEOTIDE SEQUENCE [LARGE SCALE GENOMIC DNA]</scope>
    <source>
        <strain evidence="2">cv. PW_Plant_1</strain>
    </source>
</reference>
<protein>
    <submittedName>
        <fullName evidence="1">Uncharacterized protein</fullName>
    </submittedName>
</protein>
<accession>A0ACC2DKS8</accession>
<gene>
    <name evidence="1" type="ORF">O6H91_05G015100</name>
</gene>
<organism evidence="1 2">
    <name type="scientific">Diphasiastrum complanatum</name>
    <name type="common">Issler's clubmoss</name>
    <name type="synonym">Lycopodium complanatum</name>
    <dbReference type="NCBI Taxonomy" id="34168"/>
    <lineage>
        <taxon>Eukaryota</taxon>
        <taxon>Viridiplantae</taxon>
        <taxon>Streptophyta</taxon>
        <taxon>Embryophyta</taxon>
        <taxon>Tracheophyta</taxon>
        <taxon>Lycopodiopsida</taxon>
        <taxon>Lycopodiales</taxon>
        <taxon>Lycopodiaceae</taxon>
        <taxon>Lycopodioideae</taxon>
        <taxon>Diphasiastrum</taxon>
    </lineage>
</organism>
<dbReference type="Proteomes" id="UP001162992">
    <property type="component" value="Chromosome 5"/>
</dbReference>
<keyword evidence="2" id="KW-1185">Reference proteome</keyword>
<dbReference type="EMBL" id="CM055096">
    <property type="protein sequence ID" value="KAJ7554906.1"/>
    <property type="molecule type" value="Genomic_DNA"/>
</dbReference>
<evidence type="ECO:0000313" key="1">
    <source>
        <dbReference type="EMBL" id="KAJ7554906.1"/>
    </source>
</evidence>